<dbReference type="InterPro" id="IPR035183">
    <property type="entry name" value="DUF5304"/>
</dbReference>
<feature type="compositionally biased region" description="Gly residues" evidence="1">
    <location>
        <begin position="43"/>
        <end position="55"/>
    </location>
</feature>
<reference evidence="2 3" key="1">
    <citation type="journal article" date="2009" name="Stand. Genomic Sci.">
        <title>Complete genome sequence of Catenulispora acidiphila type strain (ID 139908).</title>
        <authorList>
            <person name="Copeland A."/>
            <person name="Lapidus A."/>
            <person name="Glavina Del Rio T."/>
            <person name="Nolan M."/>
            <person name="Lucas S."/>
            <person name="Chen F."/>
            <person name="Tice H."/>
            <person name="Cheng J.F."/>
            <person name="Bruce D."/>
            <person name="Goodwin L."/>
            <person name="Pitluck S."/>
            <person name="Mikhailova N."/>
            <person name="Pati A."/>
            <person name="Ivanova N."/>
            <person name="Mavromatis K."/>
            <person name="Chen A."/>
            <person name="Palaniappan K."/>
            <person name="Chain P."/>
            <person name="Land M."/>
            <person name="Hauser L."/>
            <person name="Chang Y.J."/>
            <person name="Jeffries C.D."/>
            <person name="Chertkov O."/>
            <person name="Brettin T."/>
            <person name="Detter J.C."/>
            <person name="Han C."/>
            <person name="Ali Z."/>
            <person name="Tindall B.J."/>
            <person name="Goker M."/>
            <person name="Bristow J."/>
            <person name="Eisen J.A."/>
            <person name="Markowitz V."/>
            <person name="Hugenholtz P."/>
            <person name="Kyrpides N.C."/>
            <person name="Klenk H.P."/>
        </authorList>
    </citation>
    <scope>NUCLEOTIDE SEQUENCE [LARGE SCALE GENOMIC DNA]</scope>
    <source>
        <strain evidence="3">DSM 44928 / JCM 14897 / NBRC 102108 / NRRL B-24433 / ID139908</strain>
    </source>
</reference>
<evidence type="ECO:0000313" key="3">
    <source>
        <dbReference type="Proteomes" id="UP000000851"/>
    </source>
</evidence>
<keyword evidence="3" id="KW-1185">Reference proteome</keyword>
<organism evidence="2 3">
    <name type="scientific">Catenulispora acidiphila (strain DSM 44928 / JCM 14897 / NBRC 102108 / NRRL B-24433 / ID139908)</name>
    <dbReference type="NCBI Taxonomy" id="479433"/>
    <lineage>
        <taxon>Bacteria</taxon>
        <taxon>Bacillati</taxon>
        <taxon>Actinomycetota</taxon>
        <taxon>Actinomycetes</taxon>
        <taxon>Catenulisporales</taxon>
        <taxon>Catenulisporaceae</taxon>
        <taxon>Catenulispora</taxon>
    </lineage>
</organism>
<proteinExistence type="predicted"/>
<dbReference type="InParanoid" id="C7QGP1"/>
<dbReference type="AlphaFoldDB" id="C7QGP1"/>
<accession>C7QGP1</accession>
<name>C7QGP1_CATAD</name>
<dbReference type="Pfam" id="PF17230">
    <property type="entry name" value="DUF5304"/>
    <property type="match status" value="1"/>
</dbReference>
<sequence length="191" mass="19148">MKTHKTVTGDGSTAVSDSQENDIPFEDIPPHAAGADSAAAAPGAGGAGGNEGAEGGESAVQGDKGPEAGTADAGGTGRAAQASEERTPPGPGSTGPTGVREDLGTLADEARKLWSALEARVVAPAVQSYPEVARHLGAAGREVAAAVRSAVRGSEQSWRDSGAGGDKAGQQEQITVERVDRIDPSEQKNRD</sequence>
<feature type="region of interest" description="Disordered" evidence="1">
    <location>
        <begin position="152"/>
        <end position="191"/>
    </location>
</feature>
<dbReference type="STRING" id="479433.Caci_6064"/>
<feature type="region of interest" description="Disordered" evidence="1">
    <location>
        <begin position="1"/>
        <end position="106"/>
    </location>
</feature>
<dbReference type="HOGENOM" id="CLU_1419181_0_0_11"/>
<protein>
    <submittedName>
        <fullName evidence="2">Uncharacterized protein</fullName>
    </submittedName>
</protein>
<feature type="compositionally biased region" description="Basic and acidic residues" evidence="1">
    <location>
        <begin position="175"/>
        <end position="191"/>
    </location>
</feature>
<feature type="compositionally biased region" description="Low complexity" evidence="1">
    <location>
        <begin position="32"/>
        <end position="42"/>
    </location>
</feature>
<evidence type="ECO:0000313" key="2">
    <source>
        <dbReference type="EMBL" id="ACU74921.1"/>
    </source>
</evidence>
<dbReference type="Proteomes" id="UP000000851">
    <property type="component" value="Chromosome"/>
</dbReference>
<dbReference type="KEGG" id="cai:Caci_6064"/>
<evidence type="ECO:0000256" key="1">
    <source>
        <dbReference type="SAM" id="MobiDB-lite"/>
    </source>
</evidence>
<gene>
    <name evidence="2" type="ordered locus">Caci_6064</name>
</gene>
<feature type="compositionally biased region" description="Polar residues" evidence="1">
    <location>
        <begin position="9"/>
        <end position="18"/>
    </location>
</feature>
<dbReference type="EMBL" id="CP001700">
    <property type="protein sequence ID" value="ACU74921.1"/>
    <property type="molecule type" value="Genomic_DNA"/>
</dbReference>